<dbReference type="EMBL" id="GL984113">
    <property type="protein sequence ID" value="EGR29720.1"/>
    <property type="molecule type" value="Genomic_DNA"/>
</dbReference>
<proteinExistence type="predicted"/>
<keyword evidence="2" id="KW-1185">Reference proteome</keyword>
<dbReference type="GeneID" id="14905830"/>
<evidence type="ECO:0000313" key="1">
    <source>
        <dbReference type="EMBL" id="EGR29720.1"/>
    </source>
</evidence>
<reference evidence="1 2" key="1">
    <citation type="submission" date="2011-07" db="EMBL/GenBank/DDBJ databases">
        <authorList>
            <person name="Coyne R."/>
            <person name="Brami D."/>
            <person name="Johnson J."/>
            <person name="Hostetler J."/>
            <person name="Hannick L."/>
            <person name="Clark T."/>
            <person name="Cassidy-Hanley D."/>
            <person name="Inman J."/>
        </authorList>
    </citation>
    <scope>NUCLEOTIDE SEQUENCE [LARGE SCALE GENOMIC DNA]</scope>
    <source>
        <strain evidence="1 2">G5</strain>
    </source>
</reference>
<dbReference type="RefSeq" id="XP_004030956.1">
    <property type="nucleotide sequence ID" value="XM_004030908.1"/>
</dbReference>
<dbReference type="AlphaFoldDB" id="G0QYI1"/>
<dbReference type="InParanoid" id="G0QYI1"/>
<sequence>MTIEVENEPTNAEQQEDIEKKQENAKINLSFLDLSRYVDDFKFNDNEKEELQKMSQFMVWFWKIKAFNIALYEDSFMLLMILEENYENVMGTMRLEKDLNREIQQWLFDFYFSYAYYIEYLENQNYRLDYQIKKYVQDLISLV</sequence>
<dbReference type="OrthoDB" id="10692470at2759"/>
<organism evidence="1 2">
    <name type="scientific">Ichthyophthirius multifiliis</name>
    <name type="common">White spot disease agent</name>
    <name type="synonym">Ich</name>
    <dbReference type="NCBI Taxonomy" id="5932"/>
    <lineage>
        <taxon>Eukaryota</taxon>
        <taxon>Sar</taxon>
        <taxon>Alveolata</taxon>
        <taxon>Ciliophora</taxon>
        <taxon>Intramacronucleata</taxon>
        <taxon>Oligohymenophorea</taxon>
        <taxon>Hymenostomatida</taxon>
        <taxon>Ophryoglenina</taxon>
        <taxon>Ichthyophthirius</taxon>
    </lineage>
</organism>
<dbReference type="Proteomes" id="UP000008983">
    <property type="component" value="Unassembled WGS sequence"/>
</dbReference>
<accession>G0QYI1</accession>
<gene>
    <name evidence="1" type="ORF">IMG5_149880</name>
</gene>
<protein>
    <submittedName>
        <fullName evidence="1">Uncharacterized protein</fullName>
    </submittedName>
</protein>
<evidence type="ECO:0000313" key="2">
    <source>
        <dbReference type="Proteomes" id="UP000008983"/>
    </source>
</evidence>
<name>G0QYI1_ICHMU</name>